<comment type="caution">
    <text evidence="1">The sequence shown here is derived from an EMBL/GenBank/DDBJ whole genome shotgun (WGS) entry which is preliminary data.</text>
</comment>
<feature type="non-terminal residue" evidence="1">
    <location>
        <position position="1"/>
    </location>
</feature>
<accession>A0A699RVK2</accession>
<dbReference type="AlphaFoldDB" id="A0A699RVK2"/>
<reference evidence="1" key="1">
    <citation type="journal article" date="2019" name="Sci. Rep.">
        <title>Draft genome of Tanacetum cinerariifolium, the natural source of mosquito coil.</title>
        <authorList>
            <person name="Yamashiro T."/>
            <person name="Shiraishi A."/>
            <person name="Satake H."/>
            <person name="Nakayama K."/>
        </authorList>
    </citation>
    <scope>NUCLEOTIDE SEQUENCE</scope>
</reference>
<gene>
    <name evidence="1" type="ORF">Tci_860302</name>
</gene>
<organism evidence="1">
    <name type="scientific">Tanacetum cinerariifolium</name>
    <name type="common">Dalmatian daisy</name>
    <name type="synonym">Chrysanthemum cinerariifolium</name>
    <dbReference type="NCBI Taxonomy" id="118510"/>
    <lineage>
        <taxon>Eukaryota</taxon>
        <taxon>Viridiplantae</taxon>
        <taxon>Streptophyta</taxon>
        <taxon>Embryophyta</taxon>
        <taxon>Tracheophyta</taxon>
        <taxon>Spermatophyta</taxon>
        <taxon>Magnoliopsida</taxon>
        <taxon>eudicotyledons</taxon>
        <taxon>Gunneridae</taxon>
        <taxon>Pentapetalae</taxon>
        <taxon>asterids</taxon>
        <taxon>campanulids</taxon>
        <taxon>Asterales</taxon>
        <taxon>Asteraceae</taxon>
        <taxon>Asteroideae</taxon>
        <taxon>Anthemideae</taxon>
        <taxon>Anthemidinae</taxon>
        <taxon>Tanacetum</taxon>
    </lineage>
</organism>
<proteinExistence type="predicted"/>
<evidence type="ECO:0000313" key="1">
    <source>
        <dbReference type="EMBL" id="GFC88332.1"/>
    </source>
</evidence>
<sequence>RRIADIDANKDIYLVNMYNDEDMFSVNDLDGDEVIVENEDVAKQAKEVVDDITLAKALMEIKGAKTKADKIVTQEPE</sequence>
<protein>
    <submittedName>
        <fullName evidence="1">Uncharacterized protein</fullName>
    </submittedName>
</protein>
<name>A0A699RVK2_TANCI</name>
<dbReference type="EMBL" id="BKCJ011115007">
    <property type="protein sequence ID" value="GFC88332.1"/>
    <property type="molecule type" value="Genomic_DNA"/>
</dbReference>